<gene>
    <name evidence="1" type="ORF">CCAP1982_LOCUS2008</name>
</gene>
<name>A0A811U4Q9_CERCA</name>
<dbReference type="EMBL" id="CAJHJT010000001">
    <property type="protein sequence ID" value="CAD6993186.1"/>
    <property type="molecule type" value="Genomic_DNA"/>
</dbReference>
<reference evidence="1" key="1">
    <citation type="submission" date="2020-11" db="EMBL/GenBank/DDBJ databases">
        <authorList>
            <person name="Whitehead M."/>
        </authorList>
    </citation>
    <scope>NUCLEOTIDE SEQUENCE</scope>
    <source>
        <strain evidence="1">EGII</strain>
    </source>
</reference>
<evidence type="ECO:0000313" key="1">
    <source>
        <dbReference type="EMBL" id="CAD6993186.1"/>
    </source>
</evidence>
<dbReference type="AlphaFoldDB" id="A0A811U4Q9"/>
<dbReference type="Proteomes" id="UP000606786">
    <property type="component" value="Unassembled WGS sequence"/>
</dbReference>
<keyword evidence="2" id="KW-1185">Reference proteome</keyword>
<comment type="caution">
    <text evidence="1">The sequence shown here is derived from an EMBL/GenBank/DDBJ whole genome shotgun (WGS) entry which is preliminary data.</text>
</comment>
<proteinExistence type="predicted"/>
<accession>A0A811U4Q9</accession>
<protein>
    <submittedName>
        <fullName evidence="1">(Mediterranean fruit fly) hypothetical protein</fullName>
    </submittedName>
</protein>
<evidence type="ECO:0000313" key="2">
    <source>
        <dbReference type="Proteomes" id="UP000606786"/>
    </source>
</evidence>
<sequence length="82" mass="9435">MAMGSTSMALFFWKDLWNQIFLSEDPFCRTTHKVCGKLTLTITVRSLNDAEISSLSTWFLLIFQSSDGFSFEGKEYYCQTIV</sequence>
<organism evidence="1 2">
    <name type="scientific">Ceratitis capitata</name>
    <name type="common">Mediterranean fruit fly</name>
    <name type="synonym">Tephritis capitata</name>
    <dbReference type="NCBI Taxonomy" id="7213"/>
    <lineage>
        <taxon>Eukaryota</taxon>
        <taxon>Metazoa</taxon>
        <taxon>Ecdysozoa</taxon>
        <taxon>Arthropoda</taxon>
        <taxon>Hexapoda</taxon>
        <taxon>Insecta</taxon>
        <taxon>Pterygota</taxon>
        <taxon>Neoptera</taxon>
        <taxon>Endopterygota</taxon>
        <taxon>Diptera</taxon>
        <taxon>Brachycera</taxon>
        <taxon>Muscomorpha</taxon>
        <taxon>Tephritoidea</taxon>
        <taxon>Tephritidae</taxon>
        <taxon>Ceratitis</taxon>
        <taxon>Ceratitis</taxon>
    </lineage>
</organism>